<evidence type="ECO:0000313" key="3">
    <source>
        <dbReference type="Proteomes" id="UP000076532"/>
    </source>
</evidence>
<dbReference type="CDD" id="cd02257">
    <property type="entry name" value="Peptidase_C19"/>
    <property type="match status" value="1"/>
</dbReference>
<dbReference type="Gene3D" id="3.90.70.10">
    <property type="entry name" value="Cysteine proteinases"/>
    <property type="match status" value="1"/>
</dbReference>
<dbReference type="EMBL" id="KV417548">
    <property type="protein sequence ID" value="KZP21259.1"/>
    <property type="molecule type" value="Genomic_DNA"/>
</dbReference>
<dbReference type="GO" id="GO:0016579">
    <property type="term" value="P:protein deubiquitination"/>
    <property type="evidence" value="ECO:0007669"/>
    <property type="project" value="InterPro"/>
</dbReference>
<dbReference type="AlphaFoldDB" id="A0A166JVN0"/>
<proteinExistence type="predicted"/>
<accession>A0A166JVN0</accession>
<reference evidence="2 3" key="1">
    <citation type="journal article" date="2016" name="Mol. Biol. Evol.">
        <title>Comparative Genomics of Early-Diverging Mushroom-Forming Fungi Provides Insights into the Origins of Lignocellulose Decay Capabilities.</title>
        <authorList>
            <person name="Nagy L.G."/>
            <person name="Riley R."/>
            <person name="Tritt A."/>
            <person name="Adam C."/>
            <person name="Daum C."/>
            <person name="Floudas D."/>
            <person name="Sun H."/>
            <person name="Yadav J.S."/>
            <person name="Pangilinan J."/>
            <person name="Larsson K.H."/>
            <person name="Matsuura K."/>
            <person name="Barry K."/>
            <person name="Labutti K."/>
            <person name="Kuo R."/>
            <person name="Ohm R.A."/>
            <person name="Bhattacharya S.S."/>
            <person name="Shirouzu T."/>
            <person name="Yoshinaga Y."/>
            <person name="Martin F.M."/>
            <person name="Grigoriev I.V."/>
            <person name="Hibbett D.S."/>
        </authorList>
    </citation>
    <scope>NUCLEOTIDE SEQUENCE [LARGE SCALE GENOMIC DNA]</scope>
    <source>
        <strain evidence="2 3">CBS 109695</strain>
    </source>
</reference>
<dbReference type="GO" id="GO:0004843">
    <property type="term" value="F:cysteine-type deubiquitinase activity"/>
    <property type="evidence" value="ECO:0007669"/>
    <property type="project" value="InterPro"/>
</dbReference>
<keyword evidence="3" id="KW-1185">Reference proteome</keyword>
<dbReference type="InterPro" id="IPR038765">
    <property type="entry name" value="Papain-like_cys_pep_sf"/>
</dbReference>
<dbReference type="STRING" id="436010.A0A166JVN0"/>
<gene>
    <name evidence="2" type="ORF">FIBSPDRAFT_860708</name>
</gene>
<evidence type="ECO:0000313" key="2">
    <source>
        <dbReference type="EMBL" id="KZP21259.1"/>
    </source>
</evidence>
<name>A0A166JVN0_9AGAM</name>
<dbReference type="SUPFAM" id="SSF54001">
    <property type="entry name" value="Cysteine proteinases"/>
    <property type="match status" value="1"/>
</dbReference>
<evidence type="ECO:0000259" key="1">
    <source>
        <dbReference type="Pfam" id="PF00443"/>
    </source>
</evidence>
<dbReference type="InterPro" id="IPR001394">
    <property type="entry name" value="Peptidase_C19_UCH"/>
</dbReference>
<dbReference type="Proteomes" id="UP000076532">
    <property type="component" value="Unassembled WGS sequence"/>
</dbReference>
<dbReference type="Pfam" id="PF00443">
    <property type="entry name" value="UCH"/>
    <property type="match status" value="1"/>
</dbReference>
<sequence>MEERARGGRGPENDGWLEVDKRARMVTTRTIKTAGSPITRMFGGKFRSTLCAQQQKDSSIVEGWQLDIHQSRATMHLFAAFVANDLAHTAGHHYYASQQVLIETVPPVLVLHTTRFLYDTKVNGVVKIGKQGTFEPELEISPEIMAGARRGAGAARYELFGGFLPDSFAQFYNHHGLSMLGGHHTLNVLHPNRDPQWQHPHLSVDKTKICRPVVSLCPTEHIFGPHVSRRLVVDPYPPPRGFTLRWI</sequence>
<organism evidence="2 3">
    <name type="scientific">Athelia psychrophila</name>
    <dbReference type="NCBI Taxonomy" id="1759441"/>
    <lineage>
        <taxon>Eukaryota</taxon>
        <taxon>Fungi</taxon>
        <taxon>Dikarya</taxon>
        <taxon>Basidiomycota</taxon>
        <taxon>Agaricomycotina</taxon>
        <taxon>Agaricomycetes</taxon>
        <taxon>Agaricomycetidae</taxon>
        <taxon>Atheliales</taxon>
        <taxon>Atheliaceae</taxon>
        <taxon>Athelia</taxon>
    </lineage>
</organism>
<protein>
    <recommendedName>
        <fullName evidence="1">Peptidase C19 ubiquitin carboxyl-terminal hydrolase domain-containing protein</fullName>
    </recommendedName>
</protein>
<feature type="domain" description="Peptidase C19 ubiquitin carboxyl-terminal hydrolase" evidence="1">
    <location>
        <begin position="28"/>
        <end position="193"/>
    </location>
</feature>
<dbReference type="OrthoDB" id="429671at2759"/>